<comment type="caution">
    <text evidence="6">The sequence shown here is derived from an EMBL/GenBank/DDBJ whole genome shotgun (WGS) entry which is preliminary data.</text>
</comment>
<dbReference type="EMBL" id="BAABJP010000030">
    <property type="protein sequence ID" value="GAA5164693.1"/>
    <property type="molecule type" value="Genomic_DNA"/>
</dbReference>
<keyword evidence="4" id="KW-0812">Transmembrane</keyword>
<dbReference type="Proteomes" id="UP001428817">
    <property type="component" value="Unassembled WGS sequence"/>
</dbReference>
<dbReference type="RefSeq" id="WP_345703160.1">
    <property type="nucleotide sequence ID" value="NZ_BAABJP010000030.1"/>
</dbReference>
<keyword evidence="3" id="KW-0902">Two-component regulatory system</keyword>
<dbReference type="SUPFAM" id="SSF55874">
    <property type="entry name" value="ATPase domain of HSP90 chaperone/DNA topoisomerase II/histidine kinase"/>
    <property type="match status" value="1"/>
</dbReference>
<dbReference type="PANTHER" id="PTHR24421:SF63">
    <property type="entry name" value="SENSOR HISTIDINE KINASE DESK"/>
    <property type="match status" value="1"/>
</dbReference>
<protein>
    <submittedName>
        <fullName evidence="6">Sensor histidine kinase</fullName>
    </submittedName>
</protein>
<dbReference type="Pfam" id="PF07730">
    <property type="entry name" value="HisKA_3"/>
    <property type="match status" value="1"/>
</dbReference>
<dbReference type="PANTHER" id="PTHR24421">
    <property type="entry name" value="NITRATE/NITRITE SENSOR PROTEIN NARX-RELATED"/>
    <property type="match status" value="1"/>
</dbReference>
<dbReference type="InterPro" id="IPR036890">
    <property type="entry name" value="HATPase_C_sf"/>
</dbReference>
<keyword evidence="1" id="KW-0808">Transferase</keyword>
<feature type="transmembrane region" description="Helical" evidence="4">
    <location>
        <begin position="37"/>
        <end position="54"/>
    </location>
</feature>
<evidence type="ECO:0000256" key="2">
    <source>
        <dbReference type="ARBA" id="ARBA00022777"/>
    </source>
</evidence>
<evidence type="ECO:0000259" key="5">
    <source>
        <dbReference type="Pfam" id="PF07730"/>
    </source>
</evidence>
<feature type="transmembrane region" description="Helical" evidence="4">
    <location>
        <begin position="61"/>
        <end position="82"/>
    </location>
</feature>
<feature type="transmembrane region" description="Helical" evidence="4">
    <location>
        <begin position="160"/>
        <end position="180"/>
    </location>
</feature>
<evidence type="ECO:0000313" key="6">
    <source>
        <dbReference type="EMBL" id="GAA5164693.1"/>
    </source>
</evidence>
<dbReference type="Gene3D" id="3.30.565.10">
    <property type="entry name" value="Histidine kinase-like ATPase, C-terminal domain"/>
    <property type="match status" value="1"/>
</dbReference>
<evidence type="ECO:0000313" key="7">
    <source>
        <dbReference type="Proteomes" id="UP001428817"/>
    </source>
</evidence>
<dbReference type="GO" id="GO:0016301">
    <property type="term" value="F:kinase activity"/>
    <property type="evidence" value="ECO:0007669"/>
    <property type="project" value="UniProtKB-KW"/>
</dbReference>
<dbReference type="InterPro" id="IPR011712">
    <property type="entry name" value="Sig_transdc_His_kin_sub3_dim/P"/>
</dbReference>
<keyword evidence="4" id="KW-1133">Transmembrane helix</keyword>
<organism evidence="6 7">
    <name type="scientific">Pseudonocardia eucalypti</name>
    <dbReference type="NCBI Taxonomy" id="648755"/>
    <lineage>
        <taxon>Bacteria</taxon>
        <taxon>Bacillati</taxon>
        <taxon>Actinomycetota</taxon>
        <taxon>Actinomycetes</taxon>
        <taxon>Pseudonocardiales</taxon>
        <taxon>Pseudonocardiaceae</taxon>
        <taxon>Pseudonocardia</taxon>
    </lineage>
</organism>
<keyword evidence="7" id="KW-1185">Reference proteome</keyword>
<proteinExistence type="predicted"/>
<feature type="domain" description="Signal transduction histidine kinase subgroup 3 dimerisation and phosphoacceptor" evidence="5">
    <location>
        <begin position="201"/>
        <end position="267"/>
    </location>
</feature>
<gene>
    <name evidence="6" type="ORF">GCM10023321_53580</name>
</gene>
<name>A0ABP9QNA5_9PSEU</name>
<dbReference type="CDD" id="cd16917">
    <property type="entry name" value="HATPase_UhpB-NarQ-NarX-like"/>
    <property type="match status" value="1"/>
</dbReference>
<evidence type="ECO:0000256" key="4">
    <source>
        <dbReference type="SAM" id="Phobius"/>
    </source>
</evidence>
<feature type="transmembrane region" description="Helical" evidence="4">
    <location>
        <begin position="94"/>
        <end position="123"/>
    </location>
</feature>
<sequence>MNSVPATVDPDDDVLVDDAAWPAYLGSTPSARRGDRLGASLFVLFLVPIGLASARDGMPPGPLAVLVALLVLYALCFLGVWWVPALWRGTARRLAMICVVFPVGVAVVLLSGLSGSMAVLGYALSASNVMLPLRWARVVGLVTVFAALPASWLVTGAVDWVSVVFLAMVAMIALGMARLARLVGALRAARSEIRALAVAGERERMARDLHDVLGHSLTTITVKTALARRLVESGADGERVAGELRETEDLSRRALADIRATVSGQRRMSLVAELVSARAALRAAGIEADLPHAVDDVEARAEEPLAYVLREGVTNVVRHSGAGRCTVRVGARWLEVVDDGAGPPGEPGNGLTGLAERLAEVRGTLDFGPLPTGGFRLSARVPG</sequence>
<dbReference type="Gene3D" id="1.20.5.1930">
    <property type="match status" value="1"/>
</dbReference>
<keyword evidence="2 6" id="KW-0418">Kinase</keyword>
<reference evidence="7" key="1">
    <citation type="journal article" date="2019" name="Int. J. Syst. Evol. Microbiol.">
        <title>The Global Catalogue of Microorganisms (GCM) 10K type strain sequencing project: providing services to taxonomists for standard genome sequencing and annotation.</title>
        <authorList>
            <consortium name="The Broad Institute Genomics Platform"/>
            <consortium name="The Broad Institute Genome Sequencing Center for Infectious Disease"/>
            <person name="Wu L."/>
            <person name="Ma J."/>
        </authorList>
    </citation>
    <scope>NUCLEOTIDE SEQUENCE [LARGE SCALE GENOMIC DNA]</scope>
    <source>
        <strain evidence="7">JCM 18303</strain>
    </source>
</reference>
<evidence type="ECO:0000256" key="1">
    <source>
        <dbReference type="ARBA" id="ARBA00022679"/>
    </source>
</evidence>
<dbReference type="InterPro" id="IPR050482">
    <property type="entry name" value="Sensor_HK_TwoCompSys"/>
</dbReference>
<evidence type="ECO:0000256" key="3">
    <source>
        <dbReference type="ARBA" id="ARBA00023012"/>
    </source>
</evidence>
<feature type="transmembrane region" description="Helical" evidence="4">
    <location>
        <begin position="135"/>
        <end position="154"/>
    </location>
</feature>
<accession>A0ABP9QNA5</accession>
<keyword evidence="4" id="KW-0472">Membrane</keyword>